<dbReference type="Gene3D" id="1.20.1250.20">
    <property type="entry name" value="MFS general substrate transporter like domains"/>
    <property type="match status" value="2"/>
</dbReference>
<proteinExistence type="inferred from homology"/>
<comment type="subcellular location">
    <subcellularLocation>
        <location evidence="1">Cell membrane</location>
        <topology evidence="1">Multi-pass membrane protein</topology>
    </subcellularLocation>
</comment>
<gene>
    <name evidence="8" type="ORF">H171_2816</name>
</gene>
<dbReference type="AlphaFoldDB" id="A0A2M8Z752"/>
<feature type="transmembrane region" description="Helical" evidence="7">
    <location>
        <begin position="336"/>
        <end position="361"/>
    </location>
</feature>
<dbReference type="InterPro" id="IPR036259">
    <property type="entry name" value="MFS_trans_sf"/>
</dbReference>
<feature type="transmembrane region" description="Helical" evidence="7">
    <location>
        <begin position="249"/>
        <end position="266"/>
    </location>
</feature>
<dbReference type="EMBL" id="PGET01000001">
    <property type="protein sequence ID" value="PJJ29275.1"/>
    <property type="molecule type" value="Genomic_DNA"/>
</dbReference>
<evidence type="ECO:0000313" key="9">
    <source>
        <dbReference type="Proteomes" id="UP000231092"/>
    </source>
</evidence>
<comment type="caution">
    <text evidence="8">The sequence shown here is derived from an EMBL/GenBank/DDBJ whole genome shotgun (WGS) entry which is preliminary data.</text>
</comment>
<feature type="transmembrane region" description="Helical" evidence="7">
    <location>
        <begin position="99"/>
        <end position="122"/>
    </location>
</feature>
<dbReference type="InterPro" id="IPR011701">
    <property type="entry name" value="MFS"/>
</dbReference>
<evidence type="ECO:0000256" key="1">
    <source>
        <dbReference type="ARBA" id="ARBA00004651"/>
    </source>
</evidence>
<name>A0A2M8Z752_9FIRM</name>
<organism evidence="8 9">
    <name type="scientific">[Clostridium] celerecrescens 18A</name>
    <dbReference type="NCBI Taxonomy" id="1286362"/>
    <lineage>
        <taxon>Bacteria</taxon>
        <taxon>Bacillati</taxon>
        <taxon>Bacillota</taxon>
        <taxon>Clostridia</taxon>
        <taxon>Lachnospirales</taxon>
        <taxon>Lachnospiraceae</taxon>
        <taxon>Lacrimispora</taxon>
    </lineage>
</organism>
<feature type="transmembrane region" description="Helical" evidence="7">
    <location>
        <begin position="367"/>
        <end position="387"/>
    </location>
</feature>
<dbReference type="PANTHER" id="PTHR23514">
    <property type="entry name" value="BYPASS OF STOP CODON PROTEIN 6"/>
    <property type="match status" value="1"/>
</dbReference>
<feature type="transmembrane region" description="Helical" evidence="7">
    <location>
        <begin position="210"/>
        <end position="229"/>
    </location>
</feature>
<sequence>MNKDYTKTVRACFMSYIVQAIINNFVPLLFLTFQSEYGISLSRITMLVTFNFGIQLIVDLLSAGIVDRVGYRASMITAHILSAVGLVSLTILPGLFSQAWIGLFAAVVIYAAGGGLLEVLVSPIVEACPTDNKEKAMSMLHSFYCWGHVGVVLVSTIFFSIAGVKNWRLLALFWALIPFVNMFLFFKVPIAPLVEEADGLSLKGLIRKRIFWGFMLLMVCAGASEQAVSQWASAFAEKGLGVSKAIGDLAGPMLFATMMGISRALYGKYGEKVNLKKMMIASGILCIGSYFLIALSPFPALGLLGCGLCGLSVGIMWPGSFSMASASIRGGGTAMFAFLALAGDLGCSGGPTFVGVVSGYFGNNLKIGILGAVLFPVILVFTLIHFYRADRKTDGFMKNNQEQMNYDI</sequence>
<comment type="similarity">
    <text evidence="2">Belongs to the major facilitator superfamily.</text>
</comment>
<dbReference type="Proteomes" id="UP000231092">
    <property type="component" value="Unassembled WGS sequence"/>
</dbReference>
<dbReference type="OrthoDB" id="9769325at2"/>
<dbReference type="RefSeq" id="WP_100305681.1">
    <property type="nucleotide sequence ID" value="NZ_PGET01000001.1"/>
</dbReference>
<dbReference type="SUPFAM" id="SSF103473">
    <property type="entry name" value="MFS general substrate transporter"/>
    <property type="match status" value="1"/>
</dbReference>
<evidence type="ECO:0000256" key="4">
    <source>
        <dbReference type="ARBA" id="ARBA00022692"/>
    </source>
</evidence>
<evidence type="ECO:0000313" key="8">
    <source>
        <dbReference type="EMBL" id="PJJ29275.1"/>
    </source>
</evidence>
<evidence type="ECO:0000256" key="6">
    <source>
        <dbReference type="ARBA" id="ARBA00023136"/>
    </source>
</evidence>
<evidence type="ECO:0000256" key="3">
    <source>
        <dbReference type="ARBA" id="ARBA00022448"/>
    </source>
</evidence>
<keyword evidence="4 7" id="KW-0812">Transmembrane</keyword>
<dbReference type="GO" id="GO:0005886">
    <property type="term" value="C:plasma membrane"/>
    <property type="evidence" value="ECO:0007669"/>
    <property type="project" value="UniProtKB-SubCell"/>
</dbReference>
<feature type="transmembrane region" description="Helical" evidence="7">
    <location>
        <begin position="143"/>
        <end position="163"/>
    </location>
</feature>
<protein>
    <submittedName>
        <fullName evidence="8">Fucose permease</fullName>
    </submittedName>
</protein>
<dbReference type="Pfam" id="PF07690">
    <property type="entry name" value="MFS_1"/>
    <property type="match status" value="1"/>
</dbReference>
<evidence type="ECO:0000256" key="2">
    <source>
        <dbReference type="ARBA" id="ARBA00008335"/>
    </source>
</evidence>
<feature type="transmembrane region" description="Helical" evidence="7">
    <location>
        <begin position="44"/>
        <end position="66"/>
    </location>
</feature>
<dbReference type="GO" id="GO:0022857">
    <property type="term" value="F:transmembrane transporter activity"/>
    <property type="evidence" value="ECO:0007669"/>
    <property type="project" value="InterPro"/>
</dbReference>
<reference evidence="8 9" key="1">
    <citation type="submission" date="2017-11" db="EMBL/GenBank/DDBJ databases">
        <title>Understudied soil microbes with underappreciated capabilities: Untangling the Clostridium saccharolyticum group.</title>
        <authorList>
            <person name="Leschine S."/>
        </authorList>
    </citation>
    <scope>NUCLEOTIDE SEQUENCE [LARGE SCALE GENOMIC DNA]</scope>
    <source>
        <strain evidence="8 9">18A</strain>
    </source>
</reference>
<keyword evidence="6 7" id="KW-0472">Membrane</keyword>
<accession>A0A2M8Z752</accession>
<dbReference type="InterPro" id="IPR051788">
    <property type="entry name" value="MFS_Transporter"/>
</dbReference>
<evidence type="ECO:0000256" key="5">
    <source>
        <dbReference type="ARBA" id="ARBA00022989"/>
    </source>
</evidence>
<keyword evidence="5 7" id="KW-1133">Transmembrane helix</keyword>
<keyword evidence="3" id="KW-0813">Transport</keyword>
<feature type="transmembrane region" description="Helical" evidence="7">
    <location>
        <begin position="278"/>
        <end position="295"/>
    </location>
</feature>
<feature type="transmembrane region" description="Helical" evidence="7">
    <location>
        <begin position="12"/>
        <end position="32"/>
    </location>
</feature>
<dbReference type="PANTHER" id="PTHR23514:SF3">
    <property type="entry name" value="BYPASS OF STOP CODON PROTEIN 6"/>
    <property type="match status" value="1"/>
</dbReference>
<feature type="transmembrane region" description="Helical" evidence="7">
    <location>
        <begin position="73"/>
        <end position="93"/>
    </location>
</feature>
<feature type="transmembrane region" description="Helical" evidence="7">
    <location>
        <begin position="301"/>
        <end position="324"/>
    </location>
</feature>
<feature type="transmembrane region" description="Helical" evidence="7">
    <location>
        <begin position="169"/>
        <end position="190"/>
    </location>
</feature>
<evidence type="ECO:0000256" key="7">
    <source>
        <dbReference type="SAM" id="Phobius"/>
    </source>
</evidence>